<accession>A0AAD8NSA1</accession>
<reference evidence="2" key="1">
    <citation type="journal article" date="2023" name="bioRxiv">
        <title>Improved chromosome-level genome assembly for marigold (Tagetes erecta).</title>
        <authorList>
            <person name="Jiang F."/>
            <person name="Yuan L."/>
            <person name="Wang S."/>
            <person name="Wang H."/>
            <person name="Xu D."/>
            <person name="Wang A."/>
            <person name="Fan W."/>
        </authorList>
    </citation>
    <scope>NUCLEOTIDE SEQUENCE</scope>
    <source>
        <strain evidence="2">WSJ</strain>
        <tissue evidence="2">Leaf</tissue>
    </source>
</reference>
<comment type="caution">
    <text evidence="2">The sequence shown here is derived from an EMBL/GenBank/DDBJ whole genome shotgun (WGS) entry which is preliminary data.</text>
</comment>
<sequence length="79" mass="9127">MERTCYVNKITQVKCIPPPDQDTIGAQNSLNKFNPLQFYQHPFNFSPEWEQLVKQSTDHSPTRISRGNLIGHQKNLGFP</sequence>
<evidence type="ECO:0000313" key="3">
    <source>
        <dbReference type="Proteomes" id="UP001229421"/>
    </source>
</evidence>
<dbReference type="AlphaFoldDB" id="A0AAD8NSA1"/>
<evidence type="ECO:0000256" key="1">
    <source>
        <dbReference type="SAM" id="MobiDB-lite"/>
    </source>
</evidence>
<name>A0AAD8NSA1_TARER</name>
<keyword evidence="3" id="KW-1185">Reference proteome</keyword>
<dbReference type="Proteomes" id="UP001229421">
    <property type="component" value="Unassembled WGS sequence"/>
</dbReference>
<evidence type="ECO:0000313" key="2">
    <source>
        <dbReference type="EMBL" id="KAK1418816.1"/>
    </source>
</evidence>
<protein>
    <submittedName>
        <fullName evidence="2">Uncharacterized protein</fullName>
    </submittedName>
</protein>
<organism evidence="2 3">
    <name type="scientific">Tagetes erecta</name>
    <name type="common">African marigold</name>
    <dbReference type="NCBI Taxonomy" id="13708"/>
    <lineage>
        <taxon>Eukaryota</taxon>
        <taxon>Viridiplantae</taxon>
        <taxon>Streptophyta</taxon>
        <taxon>Embryophyta</taxon>
        <taxon>Tracheophyta</taxon>
        <taxon>Spermatophyta</taxon>
        <taxon>Magnoliopsida</taxon>
        <taxon>eudicotyledons</taxon>
        <taxon>Gunneridae</taxon>
        <taxon>Pentapetalae</taxon>
        <taxon>asterids</taxon>
        <taxon>campanulids</taxon>
        <taxon>Asterales</taxon>
        <taxon>Asteraceae</taxon>
        <taxon>Asteroideae</taxon>
        <taxon>Heliantheae alliance</taxon>
        <taxon>Tageteae</taxon>
        <taxon>Tagetes</taxon>
    </lineage>
</organism>
<proteinExistence type="predicted"/>
<dbReference type="EMBL" id="JAUHHV010000007">
    <property type="protein sequence ID" value="KAK1418816.1"/>
    <property type="molecule type" value="Genomic_DNA"/>
</dbReference>
<gene>
    <name evidence="2" type="ORF">QVD17_27963</name>
</gene>
<feature type="region of interest" description="Disordered" evidence="1">
    <location>
        <begin position="55"/>
        <end position="79"/>
    </location>
</feature>